<accession>A0A118JTF7</accession>
<evidence type="ECO:0000256" key="3">
    <source>
        <dbReference type="ARBA" id="ARBA00012388"/>
    </source>
</evidence>
<keyword evidence="9" id="KW-0812">Transmembrane</keyword>
<organism evidence="11 12">
    <name type="scientific">Cynara cardunculus var. scolymus</name>
    <name type="common">Globe artichoke</name>
    <name type="synonym">Cynara scolymus</name>
    <dbReference type="NCBI Taxonomy" id="59895"/>
    <lineage>
        <taxon>Eukaryota</taxon>
        <taxon>Viridiplantae</taxon>
        <taxon>Streptophyta</taxon>
        <taxon>Embryophyta</taxon>
        <taxon>Tracheophyta</taxon>
        <taxon>Spermatophyta</taxon>
        <taxon>Magnoliopsida</taxon>
        <taxon>eudicotyledons</taxon>
        <taxon>Gunneridae</taxon>
        <taxon>Pentapetalae</taxon>
        <taxon>asterids</taxon>
        <taxon>campanulids</taxon>
        <taxon>Asterales</taxon>
        <taxon>Asteraceae</taxon>
        <taxon>Carduoideae</taxon>
        <taxon>Cardueae</taxon>
        <taxon>Carduinae</taxon>
        <taxon>Cynara</taxon>
    </lineage>
</organism>
<dbReference type="Pfam" id="PF04928">
    <property type="entry name" value="PAP_central"/>
    <property type="match status" value="1"/>
</dbReference>
<keyword evidence="6" id="KW-0547">Nucleotide-binding</keyword>
<feature type="transmembrane region" description="Helical" evidence="9">
    <location>
        <begin position="58"/>
        <end position="78"/>
    </location>
</feature>
<dbReference type="EC" id="2.7.7.19" evidence="3"/>
<dbReference type="GO" id="GO:1990817">
    <property type="term" value="F:poly(A) RNA polymerase activity"/>
    <property type="evidence" value="ECO:0007669"/>
    <property type="project" value="UniProtKB-EC"/>
</dbReference>
<evidence type="ECO:0000256" key="7">
    <source>
        <dbReference type="ARBA" id="ARBA00022840"/>
    </source>
</evidence>
<gene>
    <name evidence="11" type="ORF">Ccrd_007789</name>
</gene>
<protein>
    <recommendedName>
        <fullName evidence="3">polynucleotide adenylyltransferase</fullName>
        <ecNumber evidence="3">2.7.7.19</ecNumber>
    </recommendedName>
</protein>
<dbReference type="Proteomes" id="UP000243975">
    <property type="component" value="Unassembled WGS sequence"/>
</dbReference>
<dbReference type="STRING" id="59895.A0A118JTF7"/>
<evidence type="ECO:0000259" key="10">
    <source>
        <dbReference type="Pfam" id="PF04928"/>
    </source>
</evidence>
<dbReference type="SUPFAM" id="SSF81631">
    <property type="entry name" value="PAP/OAS1 substrate-binding domain"/>
    <property type="match status" value="1"/>
</dbReference>
<keyword evidence="12" id="KW-1185">Reference proteome</keyword>
<comment type="subcellular location">
    <subcellularLocation>
        <location evidence="1">Nucleus</location>
    </subcellularLocation>
</comment>
<evidence type="ECO:0000256" key="4">
    <source>
        <dbReference type="ARBA" id="ARBA00022664"/>
    </source>
</evidence>
<dbReference type="EMBL" id="LEKV01005114">
    <property type="protein sequence ID" value="KVH90192.1"/>
    <property type="molecule type" value="Genomic_DNA"/>
</dbReference>
<proteinExistence type="inferred from homology"/>
<evidence type="ECO:0000256" key="6">
    <source>
        <dbReference type="ARBA" id="ARBA00022741"/>
    </source>
</evidence>
<dbReference type="AlphaFoldDB" id="A0A118JTF7"/>
<sequence>MENVGILNPLFLNGIDVTSWKSLSGVRANNSILQLVPDVKIFQELLCCVKLWAKRRGIYGNLFGFFGGVHLAVLAAFICQRNLGVSLAGLVSIFFKTFALWSWPMPVLLLKGMMPQSHPPETRALMPIQLPSSPHEYCHSNITTSTLMKIKNEFRRGYRHIQPEELFVFYDPNPAEYLDTTIQDPNIVFY</sequence>
<dbReference type="Gene3D" id="1.10.1410.10">
    <property type="match status" value="1"/>
</dbReference>
<evidence type="ECO:0000313" key="12">
    <source>
        <dbReference type="Proteomes" id="UP000243975"/>
    </source>
</evidence>
<dbReference type="OMA" id="KMERTWG"/>
<evidence type="ECO:0000256" key="9">
    <source>
        <dbReference type="SAM" id="Phobius"/>
    </source>
</evidence>
<keyword evidence="4" id="KW-0507">mRNA processing</keyword>
<keyword evidence="9" id="KW-1133">Transmembrane helix</keyword>
<keyword evidence="9" id="KW-0472">Membrane</keyword>
<evidence type="ECO:0000256" key="8">
    <source>
        <dbReference type="ARBA" id="ARBA00023242"/>
    </source>
</evidence>
<dbReference type="PANTHER" id="PTHR10682:SF33">
    <property type="entry name" value="NUCLEAR POLY(A) POLYMERASE 3"/>
    <property type="match status" value="1"/>
</dbReference>
<dbReference type="PANTHER" id="PTHR10682">
    <property type="entry name" value="POLY A POLYMERASE"/>
    <property type="match status" value="1"/>
</dbReference>
<dbReference type="Gramene" id="KVH90192">
    <property type="protein sequence ID" value="KVH90192"/>
    <property type="gene ID" value="Ccrd_007789"/>
</dbReference>
<evidence type="ECO:0000313" key="11">
    <source>
        <dbReference type="EMBL" id="KVH90192.1"/>
    </source>
</evidence>
<keyword evidence="5" id="KW-0808">Transferase</keyword>
<dbReference type="GO" id="GO:0006397">
    <property type="term" value="P:mRNA processing"/>
    <property type="evidence" value="ECO:0007669"/>
    <property type="project" value="UniProtKB-KW"/>
</dbReference>
<dbReference type="InterPro" id="IPR007012">
    <property type="entry name" value="PolA_pol_cen_dom"/>
</dbReference>
<comment type="caution">
    <text evidence="11">The sequence shown here is derived from an EMBL/GenBank/DDBJ whole genome shotgun (WGS) entry which is preliminary data.</text>
</comment>
<evidence type="ECO:0000256" key="2">
    <source>
        <dbReference type="ARBA" id="ARBA00010912"/>
    </source>
</evidence>
<name>A0A118JTF7_CYNCS</name>
<keyword evidence="7" id="KW-0067">ATP-binding</keyword>
<feature type="transmembrane region" description="Helical" evidence="9">
    <location>
        <begin position="84"/>
        <end position="103"/>
    </location>
</feature>
<evidence type="ECO:0000256" key="5">
    <source>
        <dbReference type="ARBA" id="ARBA00022679"/>
    </source>
</evidence>
<dbReference type="GO" id="GO:0005634">
    <property type="term" value="C:nucleus"/>
    <property type="evidence" value="ECO:0007669"/>
    <property type="project" value="UniProtKB-SubCell"/>
</dbReference>
<feature type="domain" description="Poly(A) polymerase central" evidence="10">
    <location>
        <begin position="42"/>
        <end position="159"/>
    </location>
</feature>
<dbReference type="GO" id="GO:0005524">
    <property type="term" value="F:ATP binding"/>
    <property type="evidence" value="ECO:0007669"/>
    <property type="project" value="UniProtKB-KW"/>
</dbReference>
<reference evidence="11 12" key="1">
    <citation type="journal article" date="2016" name="Sci. Rep.">
        <title>The genome sequence of the outbreeding globe artichoke constructed de novo incorporating a phase-aware low-pass sequencing strategy of F1 progeny.</title>
        <authorList>
            <person name="Scaglione D."/>
            <person name="Reyes-Chin-Wo S."/>
            <person name="Acquadro A."/>
            <person name="Froenicke L."/>
            <person name="Portis E."/>
            <person name="Beitel C."/>
            <person name="Tirone M."/>
            <person name="Mauro R."/>
            <person name="Lo Monaco A."/>
            <person name="Mauromicale G."/>
            <person name="Faccioli P."/>
            <person name="Cattivelli L."/>
            <person name="Rieseberg L."/>
            <person name="Michelmore R."/>
            <person name="Lanteri S."/>
        </authorList>
    </citation>
    <scope>NUCLEOTIDE SEQUENCE [LARGE SCALE GENOMIC DNA]</scope>
    <source>
        <strain evidence="11">2C</strain>
    </source>
</reference>
<comment type="similarity">
    <text evidence="2">Belongs to the poly(A) polymerase family.</text>
</comment>
<keyword evidence="8" id="KW-0539">Nucleus</keyword>
<evidence type="ECO:0000256" key="1">
    <source>
        <dbReference type="ARBA" id="ARBA00004123"/>
    </source>
</evidence>